<accession>A0A8S1U4I2</accession>
<organism evidence="1 2">
    <name type="scientific">Paramecium octaurelia</name>
    <dbReference type="NCBI Taxonomy" id="43137"/>
    <lineage>
        <taxon>Eukaryota</taxon>
        <taxon>Sar</taxon>
        <taxon>Alveolata</taxon>
        <taxon>Ciliophora</taxon>
        <taxon>Intramacronucleata</taxon>
        <taxon>Oligohymenophorea</taxon>
        <taxon>Peniculida</taxon>
        <taxon>Parameciidae</taxon>
        <taxon>Paramecium</taxon>
    </lineage>
</organism>
<evidence type="ECO:0000313" key="1">
    <source>
        <dbReference type="EMBL" id="CAD8159750.1"/>
    </source>
</evidence>
<gene>
    <name evidence="1" type="ORF">POCTA_138.1.T0370145</name>
</gene>
<keyword evidence="2" id="KW-1185">Reference proteome</keyword>
<sequence>MIKTRTKPVCKTHFNLSSKQISRYRKYILNLVNRKWMRQADDVSMDECKIRFTENKVHHFVPSEMMIKKVIRFNGNPKKGILKTK</sequence>
<name>A0A8S1U4I2_PAROT</name>
<dbReference type="OrthoDB" id="285560at2759"/>
<dbReference type="EMBL" id="CAJJDP010000037">
    <property type="protein sequence ID" value="CAD8159750.1"/>
    <property type="molecule type" value="Genomic_DNA"/>
</dbReference>
<comment type="caution">
    <text evidence="1">The sequence shown here is derived from an EMBL/GenBank/DDBJ whole genome shotgun (WGS) entry which is preliminary data.</text>
</comment>
<reference evidence="1" key="1">
    <citation type="submission" date="2021-01" db="EMBL/GenBank/DDBJ databases">
        <authorList>
            <consortium name="Genoscope - CEA"/>
            <person name="William W."/>
        </authorList>
    </citation>
    <scope>NUCLEOTIDE SEQUENCE</scope>
</reference>
<dbReference type="Proteomes" id="UP000683925">
    <property type="component" value="Unassembled WGS sequence"/>
</dbReference>
<proteinExistence type="predicted"/>
<protein>
    <submittedName>
        <fullName evidence="1">Uncharacterized protein</fullName>
    </submittedName>
</protein>
<dbReference type="OMA" id="DECKIRF"/>
<evidence type="ECO:0000313" key="2">
    <source>
        <dbReference type="Proteomes" id="UP000683925"/>
    </source>
</evidence>
<dbReference type="AlphaFoldDB" id="A0A8S1U4I2"/>